<comment type="caution">
    <text evidence="3">The sequence shown here is derived from an EMBL/GenBank/DDBJ whole genome shotgun (WGS) entry which is preliminary data.</text>
</comment>
<evidence type="ECO:0000313" key="3">
    <source>
        <dbReference type="EMBL" id="KAL3823332.1"/>
    </source>
</evidence>
<gene>
    <name evidence="3" type="ORF">ACHAXA_010467</name>
</gene>
<protein>
    <recommendedName>
        <fullName evidence="2">Helicase-associated domain-containing protein</fullName>
    </recommendedName>
</protein>
<reference evidence="3 4" key="1">
    <citation type="submission" date="2024-10" db="EMBL/GenBank/DDBJ databases">
        <title>Updated reference genomes for cyclostephanoid diatoms.</title>
        <authorList>
            <person name="Roberts W.R."/>
            <person name="Alverson A.J."/>
        </authorList>
    </citation>
    <scope>NUCLEOTIDE SEQUENCE [LARGE SCALE GENOMIC DNA]</scope>
    <source>
        <strain evidence="3 4">AJA228-03</strain>
    </source>
</reference>
<dbReference type="Gene3D" id="6.10.140.530">
    <property type="match status" value="1"/>
</dbReference>
<keyword evidence="4" id="KW-1185">Reference proteome</keyword>
<feature type="domain" description="Helicase-associated" evidence="2">
    <location>
        <begin position="359"/>
        <end position="426"/>
    </location>
</feature>
<dbReference type="PANTHER" id="PTHR33418:SF1">
    <property type="entry name" value="HELICASE-ASSOCIATED DOMAIN-CONTAINING PROTEIN"/>
    <property type="match status" value="1"/>
</dbReference>
<proteinExistence type="predicted"/>
<dbReference type="InterPro" id="IPR005114">
    <property type="entry name" value="Helicase_assoc"/>
</dbReference>
<dbReference type="AlphaFoldDB" id="A0ABD3SFX4"/>
<name>A0ABD3SFX4_9STRA</name>
<organism evidence="3 4">
    <name type="scientific">Cyclostephanos tholiformis</name>
    <dbReference type="NCBI Taxonomy" id="382380"/>
    <lineage>
        <taxon>Eukaryota</taxon>
        <taxon>Sar</taxon>
        <taxon>Stramenopiles</taxon>
        <taxon>Ochrophyta</taxon>
        <taxon>Bacillariophyta</taxon>
        <taxon>Coscinodiscophyceae</taxon>
        <taxon>Thalassiosirophycidae</taxon>
        <taxon>Stephanodiscales</taxon>
        <taxon>Stephanodiscaceae</taxon>
        <taxon>Cyclostephanos</taxon>
    </lineage>
</organism>
<evidence type="ECO:0000259" key="2">
    <source>
        <dbReference type="Pfam" id="PF03457"/>
    </source>
</evidence>
<dbReference type="Proteomes" id="UP001530377">
    <property type="component" value="Unassembled WGS sequence"/>
</dbReference>
<feature type="compositionally biased region" description="Basic and acidic residues" evidence="1">
    <location>
        <begin position="435"/>
        <end position="449"/>
    </location>
</feature>
<feature type="compositionally biased region" description="Basic and acidic residues" evidence="1">
    <location>
        <begin position="458"/>
        <end position="468"/>
    </location>
</feature>
<dbReference type="Pfam" id="PF03457">
    <property type="entry name" value="HA"/>
    <property type="match status" value="1"/>
</dbReference>
<evidence type="ECO:0000313" key="4">
    <source>
        <dbReference type="Proteomes" id="UP001530377"/>
    </source>
</evidence>
<feature type="region of interest" description="Disordered" evidence="1">
    <location>
        <begin position="1"/>
        <end position="37"/>
    </location>
</feature>
<evidence type="ECO:0000256" key="1">
    <source>
        <dbReference type="SAM" id="MobiDB-lite"/>
    </source>
</evidence>
<accession>A0ABD3SFX4</accession>
<sequence length="491" mass="52887">MSDFTGVRSTSGEGRNEGSKLTMHAPPTDIEGNKGSVPPFVFSEHVNNTDLEDRIKDAINRTHSLTRMTPGATAASIVQQSESLFRHSNGANSSVQPTGDSAEPYLRPVAPSSMDSTSATARQVSGKEAGLQSLFNFLTPSDMALPLNDPSALLPTPFAPGQSAFTLQQQRGHESPPKKPNVVTSTIPASSLPAAAAALHLPQYMMQLQPQIAQHALLQQLLSAYSGGGQPVPPATAAGAGPTSAALPVNPTDLNFLMAGGYHAPRNPGLGLIPATVNPGMVGLLPGLVPYANMGGFMWNPSTMTPGAASYAMASMPQQVASMQEQINANSSNAMASSHVGSASSRLGPTSEPQIKSREARWLIRYNELLNFRAEHGHCRVPHGYTTNRKLSWWVMNQRAQWSHRNQGRKCWLTDERIQMLNDIGFIWTPHLKKKGEAKDDDDKSHPEHPGSPLSIHGDGEDGGKELEMDSEDEDVAVKKNKMRKYNIEKN</sequence>
<dbReference type="EMBL" id="JALLPB020000040">
    <property type="protein sequence ID" value="KAL3823332.1"/>
    <property type="molecule type" value="Genomic_DNA"/>
</dbReference>
<feature type="region of interest" description="Disordered" evidence="1">
    <location>
        <begin position="435"/>
        <end position="491"/>
    </location>
</feature>
<dbReference type="PANTHER" id="PTHR33418">
    <property type="entry name" value="HELICASE-ASSOCIATED"/>
    <property type="match status" value="1"/>
</dbReference>